<organism evidence="4 5">
    <name type="scientific">Dinothrombium tinctorium</name>
    <dbReference type="NCBI Taxonomy" id="1965070"/>
    <lineage>
        <taxon>Eukaryota</taxon>
        <taxon>Metazoa</taxon>
        <taxon>Ecdysozoa</taxon>
        <taxon>Arthropoda</taxon>
        <taxon>Chelicerata</taxon>
        <taxon>Arachnida</taxon>
        <taxon>Acari</taxon>
        <taxon>Acariformes</taxon>
        <taxon>Trombidiformes</taxon>
        <taxon>Prostigmata</taxon>
        <taxon>Anystina</taxon>
        <taxon>Parasitengona</taxon>
        <taxon>Trombidioidea</taxon>
        <taxon>Trombidiidae</taxon>
        <taxon>Dinothrombium</taxon>
    </lineage>
</organism>
<dbReference type="InterPro" id="IPR051190">
    <property type="entry name" value="Baculoviral_IAP"/>
</dbReference>
<dbReference type="EMBL" id="NCKU01001147">
    <property type="protein sequence ID" value="RWS12971.1"/>
    <property type="molecule type" value="Genomic_DNA"/>
</dbReference>
<comment type="caution">
    <text evidence="4">The sequence shown here is derived from an EMBL/GenBank/DDBJ whole genome shotgun (WGS) entry which is preliminary data.</text>
</comment>
<name>A0A3S3Q2Z1_9ACAR</name>
<dbReference type="PANTHER" id="PTHR46771">
    <property type="entry name" value="DETERIN"/>
    <property type="match status" value="1"/>
</dbReference>
<evidence type="ECO:0000313" key="5">
    <source>
        <dbReference type="Proteomes" id="UP000285301"/>
    </source>
</evidence>
<keyword evidence="2" id="KW-0862">Zinc</keyword>
<dbReference type="PROSITE" id="PS50143">
    <property type="entry name" value="BIR_REPEAT_2"/>
    <property type="match status" value="1"/>
</dbReference>
<keyword evidence="1" id="KW-0479">Metal-binding</keyword>
<reference evidence="4" key="2">
    <citation type="submission" date="2018-11" db="EMBL/GenBank/DDBJ databases">
        <title>Trombidioid mite genomics.</title>
        <authorList>
            <person name="Dong X."/>
        </authorList>
    </citation>
    <scope>NUCLEOTIDE SEQUENCE</scope>
    <source>
        <strain evidence="4">UoL-WK</strain>
    </source>
</reference>
<dbReference type="EMBL" id="NCKU01001160">
    <property type="protein sequence ID" value="RWS12917.1"/>
    <property type="molecule type" value="Genomic_DNA"/>
</dbReference>
<dbReference type="OrthoDB" id="6415325at2759"/>
<sequence length="140" mass="16598">MHQISLKDAFEGKDSRMISEKQRLLTFESWPFTTGPCVKEKMAKAGFYRCDERSDAVRCFCCFKELDQWSHNDEPWDEHIKHSKNCFFAQLQKEEQHLTVDEVKNVLIEREINRNAKLCENELNTVKSQPTNQLLKSLWD</sequence>
<dbReference type="Gene3D" id="1.10.1170.10">
    <property type="entry name" value="Inhibitor Of Apoptosis Protein (2mihbC-IAP-1), Chain A"/>
    <property type="match status" value="1"/>
</dbReference>
<dbReference type="InterPro" id="IPR001370">
    <property type="entry name" value="BIR_rpt"/>
</dbReference>
<proteinExistence type="predicted"/>
<dbReference type="SUPFAM" id="SSF57924">
    <property type="entry name" value="Inhibitor of apoptosis (IAP) repeat"/>
    <property type="match status" value="1"/>
</dbReference>
<evidence type="ECO:0000313" key="4">
    <source>
        <dbReference type="EMBL" id="RWS12971.1"/>
    </source>
</evidence>
<dbReference type="AlphaFoldDB" id="A0A3S3Q2Z1"/>
<protein>
    <submittedName>
        <fullName evidence="4">Survivin-like protein</fullName>
    </submittedName>
</protein>
<dbReference type="CDD" id="cd00022">
    <property type="entry name" value="BIR"/>
    <property type="match status" value="1"/>
</dbReference>
<dbReference type="PANTHER" id="PTHR46771:SF5">
    <property type="entry name" value="DETERIN"/>
    <property type="match status" value="1"/>
</dbReference>
<dbReference type="SMART" id="SM00238">
    <property type="entry name" value="BIR"/>
    <property type="match status" value="1"/>
</dbReference>
<reference evidence="4 5" key="1">
    <citation type="journal article" date="2018" name="Gigascience">
        <title>Genomes of trombidid mites reveal novel predicted allergens and laterally-transferred genes associated with secondary metabolism.</title>
        <authorList>
            <person name="Dong X."/>
            <person name="Chaisiri K."/>
            <person name="Xia D."/>
            <person name="Armstrong S.D."/>
            <person name="Fang Y."/>
            <person name="Donnelly M.J."/>
            <person name="Kadowaki T."/>
            <person name="McGarry J.W."/>
            <person name="Darby A.C."/>
            <person name="Makepeace B.L."/>
        </authorList>
    </citation>
    <scope>NUCLEOTIDE SEQUENCE [LARGE SCALE GENOMIC DNA]</scope>
    <source>
        <strain evidence="4">UoL-WK</strain>
    </source>
</reference>
<dbReference type="Pfam" id="PF00653">
    <property type="entry name" value="BIR"/>
    <property type="match status" value="1"/>
</dbReference>
<gene>
    <name evidence="4" type="ORF">B4U79_01149</name>
    <name evidence="3" type="ORF">B4U79_01752</name>
</gene>
<evidence type="ECO:0000256" key="1">
    <source>
        <dbReference type="ARBA" id="ARBA00022723"/>
    </source>
</evidence>
<accession>A0A3S3Q2Z1</accession>
<evidence type="ECO:0000256" key="2">
    <source>
        <dbReference type="ARBA" id="ARBA00022833"/>
    </source>
</evidence>
<dbReference type="STRING" id="1965070.A0A3S3Q2Z1"/>
<keyword evidence="5" id="KW-1185">Reference proteome</keyword>
<evidence type="ECO:0000313" key="3">
    <source>
        <dbReference type="EMBL" id="RWS12917.1"/>
    </source>
</evidence>
<dbReference type="GO" id="GO:0046872">
    <property type="term" value="F:metal ion binding"/>
    <property type="evidence" value="ECO:0007669"/>
    <property type="project" value="UniProtKB-KW"/>
</dbReference>
<dbReference type="Proteomes" id="UP000285301">
    <property type="component" value="Unassembled WGS sequence"/>
</dbReference>